<reference evidence="2" key="1">
    <citation type="submission" date="2023-07" db="EMBL/GenBank/DDBJ databases">
        <title>30 novel species of actinomycetes from the DSMZ collection.</title>
        <authorList>
            <person name="Nouioui I."/>
        </authorList>
    </citation>
    <scope>NUCLEOTIDE SEQUENCE [LARGE SCALE GENOMIC DNA]</scope>
    <source>
        <strain evidence="2">DSM 45055</strain>
    </source>
</reference>
<name>A0ABU2KUR4_9ACTN</name>
<dbReference type="RefSeq" id="WP_311545386.1">
    <property type="nucleotide sequence ID" value="NZ_JAVREK010000011.1"/>
</dbReference>
<evidence type="ECO:0000313" key="1">
    <source>
        <dbReference type="EMBL" id="MDT0302902.1"/>
    </source>
</evidence>
<evidence type="ECO:0000313" key="2">
    <source>
        <dbReference type="Proteomes" id="UP001183226"/>
    </source>
</evidence>
<dbReference type="Proteomes" id="UP001183226">
    <property type="component" value="Unassembled WGS sequence"/>
</dbReference>
<sequence length="98" mass="11097">MSFRPRYSQDIRKTRKLMKSKELQALLVRVTESVGRPYAESISPHESGEYRSAFRVSGEVEADRAQARLENTSDHAVPVEIKHRVLARTVDRLEGTGG</sequence>
<comment type="caution">
    <text evidence="1">The sequence shown here is derived from an EMBL/GenBank/DDBJ whole genome shotgun (WGS) entry which is preliminary data.</text>
</comment>
<dbReference type="EMBL" id="JAVREK010000011">
    <property type="protein sequence ID" value="MDT0302902.1"/>
    <property type="molecule type" value="Genomic_DNA"/>
</dbReference>
<protein>
    <submittedName>
        <fullName evidence="1">Uncharacterized protein</fullName>
    </submittedName>
</protein>
<gene>
    <name evidence="1" type="ORF">RM446_12335</name>
</gene>
<accession>A0ABU2KUR4</accession>
<proteinExistence type="predicted"/>
<keyword evidence="2" id="KW-1185">Reference proteome</keyword>
<organism evidence="1 2">
    <name type="scientific">Streptomonospora wellingtoniae</name>
    <dbReference type="NCBI Taxonomy" id="3075544"/>
    <lineage>
        <taxon>Bacteria</taxon>
        <taxon>Bacillati</taxon>
        <taxon>Actinomycetota</taxon>
        <taxon>Actinomycetes</taxon>
        <taxon>Streptosporangiales</taxon>
        <taxon>Nocardiopsidaceae</taxon>
        <taxon>Streptomonospora</taxon>
    </lineage>
</organism>